<dbReference type="AlphaFoldDB" id="A0A0K0MNR8"/>
<evidence type="ECO:0000313" key="1">
    <source>
        <dbReference type="EMBL" id="AKG47470.1"/>
    </source>
</evidence>
<protein>
    <submittedName>
        <fullName evidence="1">Uncharacterized protein</fullName>
    </submittedName>
</protein>
<dbReference type="EMBL" id="KP942676">
    <property type="protein sequence ID" value="AKG47470.1"/>
    <property type="molecule type" value="Genomic_DNA"/>
</dbReference>
<reference evidence="1" key="1">
    <citation type="journal article" date="2015" name="Environ. Microbiol.">
        <title>Plasmids from the gut microbiome of cabbage root fly larvae encode SaxA that catalyses the conversion of the plant toxin 2-phenylethyl isothiocyanate.</title>
        <authorList>
            <person name="Welte C.U."/>
            <person name="de Graaf R.M."/>
            <person name="van den Bosch T.J."/>
            <person name="Op den Camp H.J."/>
            <person name="van Dam N.M."/>
            <person name="Jetten M.S."/>
        </authorList>
    </citation>
    <scope>NUCLEOTIDE SEQUENCE</scope>
    <source>
        <plasmid evidence="1">Drgb1</plasmid>
    </source>
</reference>
<sequence>MADFDVIKSGSTKDITVLFDALDVASASYSLFDISGSPVLVDQPLYINEGDLSTSFIISGEHNTLDDEKNKDMRRVLVKTVSTDGRVGEIEQFYAVVKTIELDVPSESFITLMEAKLAALDVYDADSFMLLSDHVQRQVLIEATNRIKTMRFSLKRIYKITDENGSRPQNVLTANTLPFYLTDQYSGEFVDFTELTTEQYLSLPAYFIKDVTQSCMNEAISIVTTNGAADAREEGLLSESIGETTNMYRSGRSAARTLSRKTWRLLSRYTDNVIRVGRG</sequence>
<proteinExistence type="predicted"/>
<accession>A0A0K0MNR8</accession>
<geneLocation type="plasmid" evidence="1">
    <name>Drgb1</name>
</geneLocation>
<gene>
    <name evidence="1" type="ORF">pA_00030</name>
</gene>
<organism evidence="1">
    <name type="scientific">Pectobacterium carotovorum</name>
    <name type="common">Erwinia carotovora</name>
    <dbReference type="NCBI Taxonomy" id="554"/>
    <lineage>
        <taxon>Bacteria</taxon>
        <taxon>Pseudomonadati</taxon>
        <taxon>Pseudomonadota</taxon>
        <taxon>Gammaproteobacteria</taxon>
        <taxon>Enterobacterales</taxon>
        <taxon>Pectobacteriaceae</taxon>
        <taxon>Pectobacterium</taxon>
    </lineage>
</organism>
<keyword evidence="1" id="KW-0614">Plasmid</keyword>
<name>A0A0K0MNR8_PECCA</name>
<dbReference type="RefSeq" id="WP_181374646.1">
    <property type="nucleotide sequence ID" value="NZ_KP942676.1"/>
</dbReference>
<reference evidence="1" key="2">
    <citation type="submission" date="2015-03" db="EMBL/GenBank/DDBJ databases">
        <authorList>
            <person name="Welte C."/>
            <person name="de Graaf R."/>
            <person name="van den Bosch T.J.M."/>
            <person name="Op den Camp H."/>
            <person name="van Dam N."/>
            <person name="Jetten M."/>
        </authorList>
    </citation>
    <scope>NUCLEOTIDE SEQUENCE</scope>
    <source>
        <plasmid evidence="1">Drgb1</plasmid>
    </source>
</reference>